<comment type="caution">
    <text evidence="12">The sequence shown here is derived from an EMBL/GenBank/DDBJ whole genome shotgun (WGS) entry which is preliminary data.</text>
</comment>
<evidence type="ECO:0000256" key="5">
    <source>
        <dbReference type="ARBA" id="ARBA00023054"/>
    </source>
</evidence>
<evidence type="ECO:0000313" key="12">
    <source>
        <dbReference type="EMBL" id="KAF4090586.1"/>
    </source>
</evidence>
<evidence type="ECO:0000256" key="9">
    <source>
        <dbReference type="SAM" id="SignalP"/>
    </source>
</evidence>
<organism evidence="12 13">
    <name type="scientific">Ameiurus melas</name>
    <name type="common">Black bullhead</name>
    <name type="synonym">Silurus melas</name>
    <dbReference type="NCBI Taxonomy" id="219545"/>
    <lineage>
        <taxon>Eukaryota</taxon>
        <taxon>Metazoa</taxon>
        <taxon>Chordata</taxon>
        <taxon>Craniata</taxon>
        <taxon>Vertebrata</taxon>
        <taxon>Euteleostomi</taxon>
        <taxon>Actinopterygii</taxon>
        <taxon>Neopterygii</taxon>
        <taxon>Teleostei</taxon>
        <taxon>Ostariophysi</taxon>
        <taxon>Siluriformes</taxon>
        <taxon>Ictaluridae</taxon>
        <taxon>Ameiurus</taxon>
    </lineage>
</organism>
<keyword evidence="13" id="KW-1185">Reference proteome</keyword>
<comment type="subcellular location">
    <subcellularLocation>
        <location evidence="1">Secreted</location>
        <location evidence="1">Extracellular space</location>
        <location evidence="1">Extracellular matrix</location>
    </subcellularLocation>
</comment>
<evidence type="ECO:0000256" key="7">
    <source>
        <dbReference type="SAM" id="Coils"/>
    </source>
</evidence>
<dbReference type="Pfam" id="PF07546">
    <property type="entry name" value="EMI"/>
    <property type="match status" value="1"/>
</dbReference>
<keyword evidence="4 9" id="KW-0732">Signal</keyword>
<feature type="chain" id="PRO_5029795645" description="Multimerin-2" evidence="9">
    <location>
        <begin position="27"/>
        <end position="1062"/>
    </location>
</feature>
<feature type="signal peptide" evidence="9">
    <location>
        <begin position="1"/>
        <end position="26"/>
    </location>
</feature>
<dbReference type="SUPFAM" id="SSF49842">
    <property type="entry name" value="TNF-like"/>
    <property type="match status" value="1"/>
</dbReference>
<dbReference type="Proteomes" id="UP000593565">
    <property type="component" value="Unassembled WGS sequence"/>
</dbReference>
<reference evidence="12 13" key="1">
    <citation type="submission" date="2020-02" db="EMBL/GenBank/DDBJ databases">
        <title>A chromosome-scale genome assembly of the black bullhead catfish (Ameiurus melas).</title>
        <authorList>
            <person name="Wen M."/>
            <person name="Zham M."/>
            <person name="Cabau C."/>
            <person name="Klopp C."/>
            <person name="Donnadieu C."/>
            <person name="Roques C."/>
            <person name="Bouchez O."/>
            <person name="Lampietro C."/>
            <person name="Jouanno E."/>
            <person name="Herpin A."/>
            <person name="Louis A."/>
            <person name="Berthelot C."/>
            <person name="Parey E."/>
            <person name="Roest-Crollius H."/>
            <person name="Braasch I."/>
            <person name="Postlethwait J."/>
            <person name="Robinson-Rechavi M."/>
            <person name="Echchiki A."/>
            <person name="Begum T."/>
            <person name="Montfort J."/>
            <person name="Schartl M."/>
            <person name="Bobe J."/>
            <person name="Guiguen Y."/>
        </authorList>
    </citation>
    <scope>NUCLEOTIDE SEQUENCE [LARGE SCALE GENOMIC DNA]</scope>
    <source>
        <strain evidence="12">M_S1</strain>
        <tissue evidence="12">Blood</tissue>
    </source>
</reference>
<dbReference type="SMART" id="SM00110">
    <property type="entry name" value="C1Q"/>
    <property type="match status" value="1"/>
</dbReference>
<feature type="domain" description="C1q" evidence="10">
    <location>
        <begin position="931"/>
        <end position="1062"/>
    </location>
</feature>
<evidence type="ECO:0008006" key="14">
    <source>
        <dbReference type="Google" id="ProtNLM"/>
    </source>
</evidence>
<dbReference type="OrthoDB" id="8963519at2759"/>
<feature type="region of interest" description="Disordered" evidence="8">
    <location>
        <begin position="357"/>
        <end position="378"/>
    </location>
</feature>
<keyword evidence="6" id="KW-1015">Disulfide bond</keyword>
<dbReference type="PANTHER" id="PTHR15427">
    <property type="entry name" value="EMILIN ELASTIN MICROFIBRIL INTERFACE-LOCATED PROTEIN ELASTIN MICROFIBRIL INTERFACER"/>
    <property type="match status" value="1"/>
</dbReference>
<evidence type="ECO:0000256" key="1">
    <source>
        <dbReference type="ARBA" id="ARBA00004498"/>
    </source>
</evidence>
<dbReference type="PROSITE" id="PS50871">
    <property type="entry name" value="C1Q"/>
    <property type="match status" value="1"/>
</dbReference>
<feature type="compositionally biased region" description="Basic and acidic residues" evidence="8">
    <location>
        <begin position="39"/>
        <end position="53"/>
    </location>
</feature>
<evidence type="ECO:0000259" key="11">
    <source>
        <dbReference type="PROSITE" id="PS51041"/>
    </source>
</evidence>
<feature type="compositionally biased region" description="Basic and acidic residues" evidence="8">
    <location>
        <begin position="235"/>
        <end position="250"/>
    </location>
</feature>
<feature type="coiled-coil region" evidence="7">
    <location>
        <begin position="550"/>
        <end position="577"/>
    </location>
</feature>
<evidence type="ECO:0000256" key="4">
    <source>
        <dbReference type="ARBA" id="ARBA00022729"/>
    </source>
</evidence>
<feature type="region of interest" description="Disordered" evidence="8">
    <location>
        <begin position="87"/>
        <end position="117"/>
    </location>
</feature>
<dbReference type="AlphaFoldDB" id="A0A7J6B6N6"/>
<keyword evidence="5 7" id="KW-0175">Coiled coil</keyword>
<feature type="region of interest" description="Disordered" evidence="8">
    <location>
        <begin position="903"/>
        <end position="928"/>
    </location>
</feature>
<dbReference type="PANTHER" id="PTHR15427:SF40">
    <property type="entry name" value="MULTIMERIN-2 PRECURSOR"/>
    <property type="match status" value="1"/>
</dbReference>
<dbReference type="InterPro" id="IPR050392">
    <property type="entry name" value="Collagen/C1q_domain"/>
</dbReference>
<evidence type="ECO:0000256" key="8">
    <source>
        <dbReference type="SAM" id="MobiDB-lite"/>
    </source>
</evidence>
<evidence type="ECO:0000313" key="13">
    <source>
        <dbReference type="Proteomes" id="UP000593565"/>
    </source>
</evidence>
<proteinExistence type="predicted"/>
<name>A0A7J6B6N6_AMEME</name>
<accession>A0A7J6B6N6</accession>
<evidence type="ECO:0000259" key="10">
    <source>
        <dbReference type="PROSITE" id="PS50871"/>
    </source>
</evidence>
<dbReference type="EMBL" id="JAAGNN010000004">
    <property type="protein sequence ID" value="KAF4090586.1"/>
    <property type="molecule type" value="Genomic_DNA"/>
</dbReference>
<dbReference type="Pfam" id="PF00386">
    <property type="entry name" value="C1q"/>
    <property type="match status" value="1"/>
</dbReference>
<protein>
    <recommendedName>
        <fullName evidence="14">Multimerin-2</fullName>
    </recommendedName>
</protein>
<dbReference type="InterPro" id="IPR011489">
    <property type="entry name" value="EMI_domain"/>
</dbReference>
<feature type="region of interest" description="Disordered" evidence="8">
    <location>
        <begin position="39"/>
        <end position="59"/>
    </location>
</feature>
<feature type="region of interest" description="Disordered" evidence="8">
    <location>
        <begin position="207"/>
        <end position="302"/>
    </location>
</feature>
<dbReference type="InterPro" id="IPR001073">
    <property type="entry name" value="C1q_dom"/>
</dbReference>
<feature type="domain" description="EMI" evidence="11">
    <location>
        <begin position="123"/>
        <end position="199"/>
    </location>
</feature>
<evidence type="ECO:0000256" key="6">
    <source>
        <dbReference type="ARBA" id="ARBA00023157"/>
    </source>
</evidence>
<gene>
    <name evidence="12" type="ORF">AMELA_G00053440</name>
</gene>
<dbReference type="PROSITE" id="PS51041">
    <property type="entry name" value="EMI"/>
    <property type="match status" value="1"/>
</dbReference>
<evidence type="ECO:0000256" key="2">
    <source>
        <dbReference type="ARBA" id="ARBA00022525"/>
    </source>
</evidence>
<dbReference type="InterPro" id="IPR008983">
    <property type="entry name" value="Tumour_necrosis_fac-like_dom"/>
</dbReference>
<sequence>MWRRQADMTVLKVFLVLQVLLLAARCDVWPRDQELKDGEGEQFKHIPQEHQDGWDYGDPYGYSGAGHHSAGAQKESSDVSETVHYPLEHGHVNPSHGRPSEDLSVAAEDGSAVPRSKNTPMRMGNWCAFVHKREVTMSVACGSEKYIIKSQSPCPNGTPDCHLIMYKLSTRPVYREKQKIFTALLWRCCPGHGGERCEDIVENGHVSESEASSTDIRLNPGGPELNNTGSKMLTHKQEEQNDHQDSRPLLHDSLMPEENPTEEQKSYDYTPTPHTGHVPHYESSAPYGTDDGHRGPPPETHYANPGLVPIHYLKDVMMSHLQPIFDSFNRTLARLSEEVQDLQKDMSKLQLDQMLQGESKAAGGGIGEESEQHEEMNDTFQQLEEQKMQLVKEMEQKLHAQQAMFHYNLSNLKIDMDVQNKRSQKMLQTGLHALNSSLSEIREKQDLLEEDLQKVLTLTSQIPSPVKQPQEDTAIWEAIAHLDNKVINNTIWLSALNKDQVQVSGRIEHFQKGWKNLEERITQNDQKNEERYIEAFLEVDVAKVTVGKYADELAKNFTNLQSTVQELEEDMDDLYTQFHKNISLGSRDCDCTGLSTSVVLLKQAVANIQVITSENRQALDSAAEEKVNIWENHDWGPQVEEIKLGLHTVQNSLMHEQEKRKILQQTLNTLQTSLLASQINIEALQQQDSQKAGEIKHLYDAFNSLLKDAIRHSDILTVLLGEEVLEFMDWSAQAQEAYSIPALKTRISDLQEQINGHGRSLASMLNSEDPTAGQFSERVDWIEEDLNRKQKEQKFDHSSEEPASYKDKDLFALEKTVEQLRAQVVKLGEQKCLSCCNSTKGAASKDVEGELQAELARVRKNLDDHLRIFSSIFSNTEGLTESEATVDLDKLFALIKKKEAKLQRNRQKKKADTRSAQRSKRDTSGEIAVHSQLPENPFMFVASSRDCANTPGLVVFESTSVNHGQIYSPETGMFRAPAAGVYLFVLTLDFGSGPSLAQLKRGEEVAASLDQRTRKPSGPTTRICLLQLQQGEEVHVELVQGTLEHGKPKENTFAGLLLLQTT</sequence>
<keyword evidence="3" id="KW-0272">Extracellular matrix</keyword>
<evidence type="ECO:0000256" key="3">
    <source>
        <dbReference type="ARBA" id="ARBA00022530"/>
    </source>
</evidence>
<keyword evidence="2" id="KW-0964">Secreted</keyword>
<dbReference type="Gene3D" id="2.60.120.40">
    <property type="match status" value="1"/>
</dbReference>
<feature type="compositionally biased region" description="Basic and acidic residues" evidence="8">
    <location>
        <begin position="910"/>
        <end position="924"/>
    </location>
</feature>